<gene>
    <name evidence="1" type="ORF">TbgDal_VIII4110</name>
</gene>
<dbReference type="KEGG" id="tbg:TbgDal_VIII4110"/>
<sequence length="166" mass="18727">MHTTISITPHTGVETILISVMLGGKKNTTNILKGQTKKMFDSPLLDPPKSKNTFSASLRRYIQSYMHYNASGCTMKRTKARDGGGAMQKKKGGVYVYEYSWKSEMLFILELRLRKKVNTHQEALAGKNREQALPDEISPFLCSTFTQKYKRTGRESEGNSATHKNS</sequence>
<dbReference type="RefSeq" id="XP_011775746.1">
    <property type="nucleotide sequence ID" value="XM_011777444.1"/>
</dbReference>
<accession>C9ZVN1</accession>
<protein>
    <submittedName>
        <fullName evidence="1">Uncharacterized protein</fullName>
    </submittedName>
</protein>
<proteinExistence type="predicted"/>
<dbReference type="EMBL" id="FN554971">
    <property type="protein sequence ID" value="CBH13469.1"/>
    <property type="molecule type" value="Genomic_DNA"/>
</dbReference>
<dbReference type="GeneID" id="23863610"/>
<dbReference type="AlphaFoldDB" id="C9ZVN1"/>
<dbReference type="Proteomes" id="UP000002316">
    <property type="component" value="Chromosome 8"/>
</dbReference>
<evidence type="ECO:0000313" key="2">
    <source>
        <dbReference type="Proteomes" id="UP000002316"/>
    </source>
</evidence>
<evidence type="ECO:0000313" key="1">
    <source>
        <dbReference type="EMBL" id="CBH13469.1"/>
    </source>
</evidence>
<reference evidence="2" key="1">
    <citation type="journal article" date="2010" name="PLoS Negl. Trop. Dis.">
        <title>The genome sequence of Trypanosoma brucei gambiense, causative agent of chronic human african trypanosomiasis.</title>
        <authorList>
            <person name="Jackson A.P."/>
            <person name="Sanders M."/>
            <person name="Berry A."/>
            <person name="McQuillan J."/>
            <person name="Aslett M.A."/>
            <person name="Quail M.A."/>
            <person name="Chukualim B."/>
            <person name="Capewell P."/>
            <person name="MacLeod A."/>
            <person name="Melville S.E."/>
            <person name="Gibson W."/>
            <person name="Barry J.D."/>
            <person name="Berriman M."/>
            <person name="Hertz-Fowler C."/>
        </authorList>
    </citation>
    <scope>NUCLEOTIDE SEQUENCE [LARGE SCALE GENOMIC DNA]</scope>
    <source>
        <strain evidence="2">MHOM/CI/86/DAL972</strain>
    </source>
</reference>
<organism evidence="1 2">
    <name type="scientific">Trypanosoma brucei gambiense (strain MHOM/CI/86/DAL972)</name>
    <dbReference type="NCBI Taxonomy" id="679716"/>
    <lineage>
        <taxon>Eukaryota</taxon>
        <taxon>Discoba</taxon>
        <taxon>Euglenozoa</taxon>
        <taxon>Kinetoplastea</taxon>
        <taxon>Metakinetoplastina</taxon>
        <taxon>Trypanosomatida</taxon>
        <taxon>Trypanosomatidae</taxon>
        <taxon>Trypanosoma</taxon>
    </lineage>
</organism>
<name>C9ZVN1_TRYB9</name>